<gene>
    <name evidence="2" type="ORF">J2S55_008277</name>
</gene>
<dbReference type="SUPFAM" id="SSF56112">
    <property type="entry name" value="Protein kinase-like (PK-like)"/>
    <property type="match status" value="1"/>
</dbReference>
<keyword evidence="2" id="KW-0418">Kinase</keyword>
<protein>
    <submittedName>
        <fullName evidence="2">Ser/Thr protein kinase RdoA (MazF antagonist)</fullName>
    </submittedName>
</protein>
<feature type="domain" description="Aminoglycoside phosphotransferase" evidence="1">
    <location>
        <begin position="4"/>
        <end position="64"/>
    </location>
</feature>
<dbReference type="Gene3D" id="3.90.1200.10">
    <property type="match status" value="1"/>
</dbReference>
<dbReference type="RefSeq" id="WP_306872460.1">
    <property type="nucleotide sequence ID" value="NZ_JAUSRB010000002.1"/>
</dbReference>
<organism evidence="2 3">
    <name type="scientific">Streptosporangium brasiliense</name>
    <dbReference type="NCBI Taxonomy" id="47480"/>
    <lineage>
        <taxon>Bacteria</taxon>
        <taxon>Bacillati</taxon>
        <taxon>Actinomycetota</taxon>
        <taxon>Actinomycetes</taxon>
        <taxon>Streptosporangiales</taxon>
        <taxon>Streptosporangiaceae</taxon>
        <taxon>Streptosporangium</taxon>
    </lineage>
</organism>
<dbReference type="InterPro" id="IPR002575">
    <property type="entry name" value="Aminoglycoside_PTrfase"/>
</dbReference>
<dbReference type="EMBL" id="JAUSRB010000002">
    <property type="protein sequence ID" value="MDP9869011.1"/>
    <property type="molecule type" value="Genomic_DNA"/>
</dbReference>
<keyword evidence="3" id="KW-1185">Reference proteome</keyword>
<dbReference type="InterPro" id="IPR011009">
    <property type="entry name" value="Kinase-like_dom_sf"/>
</dbReference>
<evidence type="ECO:0000259" key="1">
    <source>
        <dbReference type="Pfam" id="PF01636"/>
    </source>
</evidence>
<dbReference type="Pfam" id="PF01636">
    <property type="entry name" value="APH"/>
    <property type="match status" value="1"/>
</dbReference>
<reference evidence="2 3" key="1">
    <citation type="submission" date="2023-07" db="EMBL/GenBank/DDBJ databases">
        <title>Sequencing the genomes of 1000 actinobacteria strains.</title>
        <authorList>
            <person name="Klenk H.-P."/>
        </authorList>
    </citation>
    <scope>NUCLEOTIDE SEQUENCE [LARGE SCALE GENOMIC DNA]</scope>
    <source>
        <strain evidence="2 3">DSM 44109</strain>
    </source>
</reference>
<accession>A0ABT9RI96</accession>
<dbReference type="Proteomes" id="UP001230426">
    <property type="component" value="Unassembled WGS sequence"/>
</dbReference>
<keyword evidence="2" id="KW-0808">Transferase</keyword>
<proteinExistence type="predicted"/>
<name>A0ABT9RI96_9ACTN</name>
<evidence type="ECO:0000313" key="3">
    <source>
        <dbReference type="Proteomes" id="UP001230426"/>
    </source>
</evidence>
<evidence type="ECO:0000313" key="2">
    <source>
        <dbReference type="EMBL" id="MDP9869011.1"/>
    </source>
</evidence>
<comment type="caution">
    <text evidence="2">The sequence shown here is derived from an EMBL/GenBank/DDBJ whole genome shotgun (WGS) entry which is preliminary data.</text>
</comment>
<dbReference type="GO" id="GO:0016301">
    <property type="term" value="F:kinase activity"/>
    <property type="evidence" value="ECO:0007669"/>
    <property type="project" value="UniProtKB-KW"/>
</dbReference>
<sequence>MPADLERVWVACTAGPSLVHGDIRPDDLLIRDSDDALMVVDWAQPSIGAAWQDVVDLIPHMIMAGHAPLDAEKTLVGVPAWHDLPGLSDGHLMPGGQAWLGADRSRPPWMSGMRRR</sequence>